<dbReference type="InterPro" id="IPR052535">
    <property type="entry name" value="Bacilysin_H2HPP_isomerase"/>
</dbReference>
<protein>
    <submittedName>
        <fullName evidence="2">Mannose-6-phosphate isomerase, cupin superfamily</fullName>
    </submittedName>
</protein>
<sequence length="112" mass="12695">MIITSYNNAEKKDNPHGVTVHKLYDTEHAQVMHMQLKPGDALKKHSTPVDVFFYVLEGEGIVEIGDEQQTVTKDMLIESPAKIPHRLLNESDGLFRVLVTKVPRQTEPTKMV</sequence>
<reference evidence="3" key="1">
    <citation type="submission" date="2016-10" db="EMBL/GenBank/DDBJ databases">
        <authorList>
            <person name="Varghese N."/>
            <person name="Submissions S."/>
        </authorList>
    </citation>
    <scope>NUCLEOTIDE SEQUENCE [LARGE SCALE GENOMIC DNA]</scope>
    <source>
        <strain evidence="3">Mob M</strain>
    </source>
</reference>
<dbReference type="SUPFAM" id="SSF51182">
    <property type="entry name" value="RmlC-like cupins"/>
    <property type="match status" value="1"/>
</dbReference>
<dbReference type="OrthoDB" id="114121at2157"/>
<dbReference type="PANTHER" id="PTHR40112">
    <property type="entry name" value="H2HPP ISOMERASE"/>
    <property type="match status" value="1"/>
</dbReference>
<dbReference type="Pfam" id="PF07883">
    <property type="entry name" value="Cupin_2"/>
    <property type="match status" value="1"/>
</dbReference>
<dbReference type="RefSeq" id="WP_091935813.1">
    <property type="nucleotide sequence ID" value="NZ_FOUJ01000003.1"/>
</dbReference>
<dbReference type="AlphaFoldDB" id="A0A1I4RU73"/>
<dbReference type="CDD" id="cd06984">
    <property type="entry name" value="cupin_Moth_1897"/>
    <property type="match status" value="1"/>
</dbReference>
<evidence type="ECO:0000259" key="1">
    <source>
        <dbReference type="Pfam" id="PF07883"/>
    </source>
</evidence>
<name>A0A1I4RU73_9EURY</name>
<evidence type="ECO:0000313" key="2">
    <source>
        <dbReference type="EMBL" id="SFM55778.1"/>
    </source>
</evidence>
<dbReference type="InterPro" id="IPR014710">
    <property type="entry name" value="RmlC-like_jellyroll"/>
</dbReference>
<dbReference type="InterPro" id="IPR011051">
    <property type="entry name" value="RmlC_Cupin_sf"/>
</dbReference>
<keyword evidence="3" id="KW-1185">Reference proteome</keyword>
<evidence type="ECO:0000313" key="3">
    <source>
        <dbReference type="Proteomes" id="UP000198535"/>
    </source>
</evidence>
<feature type="domain" description="Cupin type-2" evidence="1">
    <location>
        <begin position="33"/>
        <end position="99"/>
    </location>
</feature>
<dbReference type="PANTHER" id="PTHR40112:SF1">
    <property type="entry name" value="H2HPP ISOMERASE"/>
    <property type="match status" value="1"/>
</dbReference>
<organism evidence="2 3">
    <name type="scientific">Methanolobus profundi</name>
    <dbReference type="NCBI Taxonomy" id="487685"/>
    <lineage>
        <taxon>Archaea</taxon>
        <taxon>Methanobacteriati</taxon>
        <taxon>Methanobacteriota</taxon>
        <taxon>Stenosarchaea group</taxon>
        <taxon>Methanomicrobia</taxon>
        <taxon>Methanosarcinales</taxon>
        <taxon>Methanosarcinaceae</taxon>
        <taxon>Methanolobus</taxon>
    </lineage>
</organism>
<dbReference type="Gene3D" id="2.60.120.10">
    <property type="entry name" value="Jelly Rolls"/>
    <property type="match status" value="1"/>
</dbReference>
<dbReference type="Proteomes" id="UP000198535">
    <property type="component" value="Unassembled WGS sequence"/>
</dbReference>
<dbReference type="InterPro" id="IPR013096">
    <property type="entry name" value="Cupin_2"/>
</dbReference>
<keyword evidence="2" id="KW-0413">Isomerase</keyword>
<dbReference type="EMBL" id="FOUJ01000003">
    <property type="protein sequence ID" value="SFM55778.1"/>
    <property type="molecule type" value="Genomic_DNA"/>
</dbReference>
<accession>A0A1I4RU73</accession>
<gene>
    <name evidence="2" type="ORF">SAMN04488696_1586</name>
</gene>
<dbReference type="STRING" id="487685.SAMN04488696_1586"/>
<proteinExistence type="predicted"/>
<dbReference type="GO" id="GO:0016853">
    <property type="term" value="F:isomerase activity"/>
    <property type="evidence" value="ECO:0007669"/>
    <property type="project" value="UniProtKB-KW"/>
</dbReference>